<dbReference type="Proteomes" id="UP000254428">
    <property type="component" value="Unassembled WGS sequence"/>
</dbReference>
<evidence type="ECO:0000313" key="3">
    <source>
        <dbReference type="Proteomes" id="UP000254428"/>
    </source>
</evidence>
<sequence length="102" mass="12467">MSALILCHMLITSINSNISNDIYLDSTFKYISYFTYYIGGNEQILFLIYAVFIRLHFIFNKNWYWENYITEINNFYTIGLVLSFYSFYFYYHLIKLGLYYQL</sequence>
<evidence type="ECO:0000256" key="1">
    <source>
        <dbReference type="SAM" id="Phobius"/>
    </source>
</evidence>
<name>A0A376P9Z8_ECOLX</name>
<keyword evidence="1" id="KW-1133">Transmembrane helix</keyword>
<dbReference type="EMBL" id="UGBT01000002">
    <property type="protein sequence ID" value="STH74654.1"/>
    <property type="molecule type" value="Genomic_DNA"/>
</dbReference>
<organism evidence="2 3">
    <name type="scientific">Escherichia coli</name>
    <dbReference type="NCBI Taxonomy" id="562"/>
    <lineage>
        <taxon>Bacteria</taxon>
        <taxon>Pseudomonadati</taxon>
        <taxon>Pseudomonadota</taxon>
        <taxon>Gammaproteobacteria</taxon>
        <taxon>Enterobacterales</taxon>
        <taxon>Enterobacteriaceae</taxon>
        <taxon>Escherichia</taxon>
    </lineage>
</organism>
<feature type="transmembrane region" description="Helical" evidence="1">
    <location>
        <begin position="72"/>
        <end position="91"/>
    </location>
</feature>
<reference evidence="2 3" key="1">
    <citation type="submission" date="2018-06" db="EMBL/GenBank/DDBJ databases">
        <authorList>
            <consortium name="Pathogen Informatics"/>
            <person name="Doyle S."/>
        </authorList>
    </citation>
    <scope>NUCLEOTIDE SEQUENCE [LARGE SCALE GENOMIC DNA]</scope>
    <source>
        <strain evidence="2 3">NCTC11341</strain>
    </source>
</reference>
<gene>
    <name evidence="2" type="ORF">NCTC11341_06412</name>
</gene>
<keyword evidence="1" id="KW-0812">Transmembrane</keyword>
<proteinExistence type="predicted"/>
<accession>A0A376P9Z8</accession>
<keyword evidence="1" id="KW-0472">Membrane</keyword>
<dbReference type="AlphaFoldDB" id="A0A376P9Z8"/>
<evidence type="ECO:0000313" key="2">
    <source>
        <dbReference type="EMBL" id="STH74654.1"/>
    </source>
</evidence>
<protein>
    <submittedName>
        <fullName evidence="2">Uncharacterized protein</fullName>
    </submittedName>
</protein>